<proteinExistence type="predicted"/>
<dbReference type="AlphaFoldDB" id="A0A4V2G754"/>
<sequence length="351" mass="39027">MRIGYSCWGFLANGVLDTPDGGRSYRRPFLDALRQYGHQVVLLQANRDLIEAGTDLTGAYCFDDGLPELDAVVYEWRWPLPGRNTTECATPGHTCDLHRQQQLLDHYTDALALPTIIWDQDRWLPADDPLRSRPNMRVAEYALHPTPGAVTVACPVPDQLLDAADPDRLAARPRGLPLAYVGNQYGRDDAFARYFAPAAAHLAHQVAGKWHDTEAWPHVRFTGRARFDEVAALHDRSLATVLLLPERYRTVGHQTSRLFEAVTSGCLPLTPADTVCADRFTPQILHVRDSGEVLDKVRWLTRIAGTAEHADLIRACLEHLDPFRASTQAAVLLTAVTTLAGAGRPVPHWSR</sequence>
<protein>
    <recommendedName>
        <fullName evidence="3">Glycosyl transferase family 1</fullName>
    </recommendedName>
</protein>
<evidence type="ECO:0000313" key="1">
    <source>
        <dbReference type="EMBL" id="RZU51226.1"/>
    </source>
</evidence>
<dbReference type="Proteomes" id="UP000292564">
    <property type="component" value="Unassembled WGS sequence"/>
</dbReference>
<evidence type="ECO:0000313" key="2">
    <source>
        <dbReference type="Proteomes" id="UP000292564"/>
    </source>
</evidence>
<dbReference type="RefSeq" id="WP_130510034.1">
    <property type="nucleotide sequence ID" value="NZ_SHKY01000001.1"/>
</dbReference>
<keyword evidence="2" id="KW-1185">Reference proteome</keyword>
<accession>A0A4V2G754</accession>
<dbReference type="OrthoDB" id="3435153at2"/>
<evidence type="ECO:0008006" key="3">
    <source>
        <dbReference type="Google" id="ProtNLM"/>
    </source>
</evidence>
<comment type="caution">
    <text evidence="1">The sequence shown here is derived from an EMBL/GenBank/DDBJ whole genome shotgun (WGS) entry which is preliminary data.</text>
</comment>
<name>A0A4V2G754_9ACTN</name>
<dbReference type="EMBL" id="SHKY01000001">
    <property type="protein sequence ID" value="RZU51226.1"/>
    <property type="molecule type" value="Genomic_DNA"/>
</dbReference>
<gene>
    <name evidence="1" type="ORF">EV385_3035</name>
</gene>
<reference evidence="1 2" key="1">
    <citation type="submission" date="2019-02" db="EMBL/GenBank/DDBJ databases">
        <title>Sequencing the genomes of 1000 actinobacteria strains.</title>
        <authorList>
            <person name="Klenk H.-P."/>
        </authorList>
    </citation>
    <scope>NUCLEOTIDE SEQUENCE [LARGE SCALE GENOMIC DNA]</scope>
    <source>
        <strain evidence="1 2">DSM 45162</strain>
    </source>
</reference>
<organism evidence="1 2">
    <name type="scientific">Krasilnikovia cinnamomea</name>
    <dbReference type="NCBI Taxonomy" id="349313"/>
    <lineage>
        <taxon>Bacteria</taxon>
        <taxon>Bacillati</taxon>
        <taxon>Actinomycetota</taxon>
        <taxon>Actinomycetes</taxon>
        <taxon>Micromonosporales</taxon>
        <taxon>Micromonosporaceae</taxon>
        <taxon>Krasilnikovia</taxon>
    </lineage>
</organism>